<dbReference type="InterPro" id="IPR024930">
    <property type="entry name" value="Skp_dom_sf"/>
</dbReference>
<evidence type="ECO:0000256" key="3">
    <source>
        <dbReference type="SAM" id="Coils"/>
    </source>
</evidence>
<feature type="chain" id="PRO_5045529483" evidence="4">
    <location>
        <begin position="24"/>
        <end position="176"/>
    </location>
</feature>
<dbReference type="SMART" id="SM00935">
    <property type="entry name" value="OmpH"/>
    <property type="match status" value="1"/>
</dbReference>
<evidence type="ECO:0000256" key="2">
    <source>
        <dbReference type="ARBA" id="ARBA00022729"/>
    </source>
</evidence>
<name>A0ABU3LCG7_9FLAO</name>
<dbReference type="InterPro" id="IPR005632">
    <property type="entry name" value="Chaperone_Skp"/>
</dbReference>
<dbReference type="Gene3D" id="3.30.910.20">
    <property type="entry name" value="Skp domain"/>
    <property type="match status" value="1"/>
</dbReference>
<dbReference type="PANTHER" id="PTHR35089:SF1">
    <property type="entry name" value="CHAPERONE PROTEIN SKP"/>
    <property type="match status" value="1"/>
</dbReference>
<reference evidence="5 6" key="1">
    <citation type="submission" date="2023-09" db="EMBL/GenBank/DDBJ databases">
        <title>Novel taxa isolated from Blanes Bay.</title>
        <authorList>
            <person name="Rey-Velasco X."/>
            <person name="Lucena T."/>
        </authorList>
    </citation>
    <scope>NUCLEOTIDE SEQUENCE [LARGE SCALE GENOMIC DNA]</scope>
    <source>
        <strain evidence="5 6">S356</strain>
    </source>
</reference>
<dbReference type="PANTHER" id="PTHR35089">
    <property type="entry name" value="CHAPERONE PROTEIN SKP"/>
    <property type="match status" value="1"/>
</dbReference>
<dbReference type="Pfam" id="PF03938">
    <property type="entry name" value="OmpH"/>
    <property type="match status" value="1"/>
</dbReference>
<evidence type="ECO:0000256" key="1">
    <source>
        <dbReference type="ARBA" id="ARBA00009091"/>
    </source>
</evidence>
<evidence type="ECO:0000313" key="5">
    <source>
        <dbReference type="EMBL" id="MDT7830889.1"/>
    </source>
</evidence>
<evidence type="ECO:0000256" key="4">
    <source>
        <dbReference type="SAM" id="SignalP"/>
    </source>
</evidence>
<feature type="coiled-coil region" evidence="3">
    <location>
        <begin position="45"/>
        <end position="116"/>
    </location>
</feature>
<comment type="caution">
    <text evidence="5">The sequence shown here is derived from an EMBL/GenBank/DDBJ whole genome shotgun (WGS) entry which is preliminary data.</text>
</comment>
<dbReference type="EMBL" id="JAVTTO010000001">
    <property type="protein sequence ID" value="MDT7830889.1"/>
    <property type="molecule type" value="Genomic_DNA"/>
</dbReference>
<keyword evidence="2 4" id="KW-0732">Signal</keyword>
<accession>A0ABU3LCG7</accession>
<dbReference type="RefSeq" id="WP_349240145.1">
    <property type="nucleotide sequence ID" value="NZ_JAVTTO010000001.1"/>
</dbReference>
<sequence length="176" mass="19731">MKNLRSLLFIAVFALGMSGVANAQKIAHIDFSKVVASMPEMQALNKNLEKIEKTWKDELQGMEKKLQDKYTKYSAESDKQTKAINEKRALEIQDDQKRLNQSKQMAQNDMQQKMNDGLTPIVDKARKAIQEIADSKGIIYVIDTSKGVLIAFEKGEDLYAAVKAKLGLVELPAAKK</sequence>
<comment type="similarity">
    <text evidence="1">Belongs to the Skp family.</text>
</comment>
<organism evidence="5 6">
    <name type="scientific">Asprobacillus argus</name>
    <dbReference type="NCBI Taxonomy" id="3076534"/>
    <lineage>
        <taxon>Bacteria</taxon>
        <taxon>Pseudomonadati</taxon>
        <taxon>Bacteroidota</taxon>
        <taxon>Flavobacteriia</taxon>
        <taxon>Flavobacteriales</taxon>
        <taxon>Flavobacteriaceae</taxon>
        <taxon>Asprobacillus</taxon>
    </lineage>
</organism>
<dbReference type="SUPFAM" id="SSF111384">
    <property type="entry name" value="OmpH-like"/>
    <property type="match status" value="1"/>
</dbReference>
<feature type="signal peptide" evidence="4">
    <location>
        <begin position="1"/>
        <end position="23"/>
    </location>
</feature>
<protein>
    <submittedName>
        <fullName evidence="5">OmpH family outer membrane protein</fullName>
    </submittedName>
</protein>
<gene>
    <name evidence="5" type="ORF">RQM59_00770</name>
</gene>
<keyword evidence="6" id="KW-1185">Reference proteome</keyword>
<proteinExistence type="inferred from homology"/>
<dbReference type="Proteomes" id="UP001257277">
    <property type="component" value="Unassembled WGS sequence"/>
</dbReference>
<keyword evidence="3" id="KW-0175">Coiled coil</keyword>
<evidence type="ECO:0000313" key="6">
    <source>
        <dbReference type="Proteomes" id="UP001257277"/>
    </source>
</evidence>